<feature type="transmembrane region" description="Helical" evidence="9">
    <location>
        <begin position="47"/>
        <end position="72"/>
    </location>
</feature>
<feature type="transmembrane region" description="Helical" evidence="9">
    <location>
        <begin position="229"/>
        <end position="248"/>
    </location>
</feature>
<organism evidence="11 12">
    <name type="scientific">Pseudomethylobacillus aquaticus</name>
    <dbReference type="NCBI Taxonomy" id="2676064"/>
    <lineage>
        <taxon>Bacteria</taxon>
        <taxon>Pseudomonadati</taxon>
        <taxon>Pseudomonadota</taxon>
        <taxon>Betaproteobacteria</taxon>
        <taxon>Nitrosomonadales</taxon>
        <taxon>Methylophilaceae</taxon>
        <taxon>Pseudomethylobacillus</taxon>
    </lineage>
</organism>
<evidence type="ECO:0000313" key="12">
    <source>
        <dbReference type="Proteomes" id="UP000275137"/>
    </source>
</evidence>
<feature type="domain" description="Major facilitator superfamily (MFS) profile" evidence="10">
    <location>
        <begin position="1"/>
        <end position="401"/>
    </location>
</feature>
<accession>A0A3N0V3A9</accession>
<feature type="transmembrane region" description="Helical" evidence="9">
    <location>
        <begin position="260"/>
        <end position="278"/>
    </location>
</feature>
<dbReference type="EMBL" id="RJVP01000002">
    <property type="protein sequence ID" value="ROH87034.1"/>
    <property type="molecule type" value="Genomic_DNA"/>
</dbReference>
<dbReference type="GO" id="GO:0005886">
    <property type="term" value="C:plasma membrane"/>
    <property type="evidence" value="ECO:0007669"/>
    <property type="project" value="UniProtKB-SubCell"/>
</dbReference>
<keyword evidence="4 9" id="KW-0812">Transmembrane</keyword>
<evidence type="ECO:0000256" key="3">
    <source>
        <dbReference type="ARBA" id="ARBA00022475"/>
    </source>
</evidence>
<evidence type="ECO:0000313" key="11">
    <source>
        <dbReference type="EMBL" id="ROH87034.1"/>
    </source>
</evidence>
<evidence type="ECO:0000256" key="8">
    <source>
        <dbReference type="ARBA" id="ARBA00040914"/>
    </source>
</evidence>
<sequence>MLQSMPPAPHRNFKFLQVLSFRFQLVLAYQMMAVVVGWHIYQITGDPLALGLVGLAEVVPYMCTALFGGYLVDHYSRRWFGVLAAVMLLINGLVLLGVSNGWVEGDPELWIYVSIAFTGFARAFIAPTYSALFALVLPRDQYARAAGLGSSVLQIGMVTGPAIGGILIGWAGTGAAYLTAVVLCFGAMLSLVLLKVKQPPRAESAPVFTSIAQGLRFVYSNQIMLGAQCLDMFAVLFGGAVALLPAFVNDIYHYGPEGLGILRAAPAVGAVVMGLWLARHPINLHAGRWLLLAVGGFGLCMIAFALSTHFWVAAFVLLLSGAFDGVSVVLRTTIMQLITPDEMRGRVSSINGIFIGSSNELGAFESGVAARLMGLIPSVIFGGSMTMLVVAVTAWRAPKLRKLELQQLH</sequence>
<dbReference type="PANTHER" id="PTHR23513:SF9">
    <property type="entry name" value="ENTEROBACTIN EXPORTER ENTS"/>
    <property type="match status" value="1"/>
</dbReference>
<feature type="transmembrane region" description="Helical" evidence="9">
    <location>
        <begin position="375"/>
        <end position="395"/>
    </location>
</feature>
<dbReference type="InterPro" id="IPR020846">
    <property type="entry name" value="MFS_dom"/>
</dbReference>
<keyword evidence="6 9" id="KW-0472">Membrane</keyword>
<dbReference type="InterPro" id="IPR011701">
    <property type="entry name" value="MFS"/>
</dbReference>
<dbReference type="Proteomes" id="UP000275137">
    <property type="component" value="Unassembled WGS sequence"/>
</dbReference>
<evidence type="ECO:0000256" key="7">
    <source>
        <dbReference type="ARBA" id="ARBA00038075"/>
    </source>
</evidence>
<evidence type="ECO:0000256" key="6">
    <source>
        <dbReference type="ARBA" id="ARBA00023136"/>
    </source>
</evidence>
<dbReference type="PANTHER" id="PTHR23513">
    <property type="entry name" value="INTEGRAL MEMBRANE EFFLUX PROTEIN-RELATED"/>
    <property type="match status" value="1"/>
</dbReference>
<feature type="transmembrane region" description="Helical" evidence="9">
    <location>
        <begin position="79"/>
        <end position="103"/>
    </location>
</feature>
<dbReference type="AlphaFoldDB" id="A0A3N0V3A9"/>
<evidence type="ECO:0000256" key="5">
    <source>
        <dbReference type="ARBA" id="ARBA00022989"/>
    </source>
</evidence>
<name>A0A3N0V3A9_9PROT</name>
<comment type="similarity">
    <text evidence="7">Belongs to the major facilitator superfamily. Drug:H(+) antiporter-3 (DHA3) (TC 2.A.1.21) family.</text>
</comment>
<dbReference type="PROSITE" id="PS50850">
    <property type="entry name" value="MFS"/>
    <property type="match status" value="1"/>
</dbReference>
<dbReference type="CDD" id="cd06173">
    <property type="entry name" value="MFS_MefA_like"/>
    <property type="match status" value="1"/>
</dbReference>
<comment type="caution">
    <text evidence="11">The sequence shown here is derived from an EMBL/GenBank/DDBJ whole genome shotgun (WGS) entry which is preliminary data.</text>
</comment>
<dbReference type="SUPFAM" id="SSF103473">
    <property type="entry name" value="MFS general substrate transporter"/>
    <property type="match status" value="1"/>
</dbReference>
<dbReference type="Pfam" id="PF07690">
    <property type="entry name" value="MFS_1"/>
    <property type="match status" value="1"/>
</dbReference>
<keyword evidence="2" id="KW-0813">Transport</keyword>
<feature type="transmembrane region" description="Helical" evidence="9">
    <location>
        <begin position="148"/>
        <end position="170"/>
    </location>
</feature>
<keyword evidence="5 9" id="KW-1133">Transmembrane helix</keyword>
<evidence type="ECO:0000256" key="4">
    <source>
        <dbReference type="ARBA" id="ARBA00022692"/>
    </source>
</evidence>
<evidence type="ECO:0000256" key="9">
    <source>
        <dbReference type="SAM" id="Phobius"/>
    </source>
</evidence>
<dbReference type="InterPro" id="IPR036259">
    <property type="entry name" value="MFS_trans_sf"/>
</dbReference>
<keyword evidence="3" id="KW-1003">Cell membrane</keyword>
<comment type="subcellular location">
    <subcellularLocation>
        <location evidence="1">Cell membrane</location>
        <topology evidence="1">Multi-pass membrane protein</topology>
    </subcellularLocation>
</comment>
<reference evidence="11 12" key="1">
    <citation type="submission" date="2018-10" db="EMBL/GenBank/DDBJ databases">
        <authorList>
            <person name="Chen W.-M."/>
        </authorList>
    </citation>
    <scope>NUCLEOTIDE SEQUENCE [LARGE SCALE GENOMIC DNA]</scope>
    <source>
        <strain evidence="11 12">H-5</strain>
    </source>
</reference>
<feature type="transmembrane region" description="Helical" evidence="9">
    <location>
        <begin position="21"/>
        <end position="41"/>
    </location>
</feature>
<protein>
    <recommendedName>
        <fullName evidence="8">Multidrug efflux pump Tap</fullName>
    </recommendedName>
</protein>
<dbReference type="Gene3D" id="1.20.1250.20">
    <property type="entry name" value="MFS general substrate transporter like domains"/>
    <property type="match status" value="1"/>
</dbReference>
<feature type="transmembrane region" description="Helical" evidence="9">
    <location>
        <begin position="176"/>
        <end position="194"/>
    </location>
</feature>
<evidence type="ECO:0000259" key="10">
    <source>
        <dbReference type="PROSITE" id="PS50850"/>
    </source>
</evidence>
<dbReference type="RefSeq" id="WP_123236840.1">
    <property type="nucleotide sequence ID" value="NZ_RJVP01000002.1"/>
</dbReference>
<feature type="transmembrane region" description="Helical" evidence="9">
    <location>
        <begin position="290"/>
        <end position="323"/>
    </location>
</feature>
<gene>
    <name evidence="11" type="ORF">ED236_04910</name>
</gene>
<proteinExistence type="inferred from homology"/>
<keyword evidence="12" id="KW-1185">Reference proteome</keyword>
<evidence type="ECO:0000256" key="1">
    <source>
        <dbReference type="ARBA" id="ARBA00004651"/>
    </source>
</evidence>
<dbReference type="GO" id="GO:0022857">
    <property type="term" value="F:transmembrane transporter activity"/>
    <property type="evidence" value="ECO:0007669"/>
    <property type="project" value="InterPro"/>
</dbReference>
<evidence type="ECO:0000256" key="2">
    <source>
        <dbReference type="ARBA" id="ARBA00022448"/>
    </source>
</evidence>
<feature type="transmembrane region" description="Helical" evidence="9">
    <location>
        <begin position="109"/>
        <end position="136"/>
    </location>
</feature>